<organism evidence="2 3">
    <name type="scientific">Candidatus Paraburkholderia kirkii UZHbot1</name>
    <dbReference type="NCBI Taxonomy" id="1055526"/>
    <lineage>
        <taxon>Bacteria</taxon>
        <taxon>Pseudomonadati</taxon>
        <taxon>Pseudomonadota</taxon>
        <taxon>Betaproteobacteria</taxon>
        <taxon>Burkholderiales</taxon>
        <taxon>Burkholderiaceae</taxon>
        <taxon>Paraburkholderia</taxon>
    </lineage>
</organism>
<dbReference type="BioCyc" id="CBUR1055526:G10QW-622-MONOMER"/>
<dbReference type="AlphaFoldDB" id="U3UB10"/>
<keyword evidence="1" id="KW-0472">Membrane</keyword>
<accession>U3UB10</accession>
<comment type="caution">
    <text evidence="2">The sequence shown here is derived from an EMBL/GenBank/DDBJ whole genome shotgun (WGS) entry which is preliminary data.</text>
</comment>
<dbReference type="HOGENOM" id="CLU_1425606_0_0_4"/>
<dbReference type="Proteomes" id="UP000003511">
    <property type="component" value="Unassembled WGS sequence"/>
</dbReference>
<protein>
    <submittedName>
        <fullName evidence="2">WGS project CAFE00000000 data, contig bkir_c50</fullName>
    </submittedName>
</protein>
<keyword evidence="1" id="KW-0812">Transmembrane</keyword>
<keyword evidence="3" id="KW-1185">Reference proteome</keyword>
<evidence type="ECO:0000256" key="1">
    <source>
        <dbReference type="SAM" id="Phobius"/>
    </source>
</evidence>
<dbReference type="EMBL" id="CAFE01000217">
    <property type="protein sequence ID" value="CCD39516.1"/>
    <property type="molecule type" value="Genomic_DNA"/>
</dbReference>
<feature type="transmembrane region" description="Helical" evidence="1">
    <location>
        <begin position="14"/>
        <end position="36"/>
    </location>
</feature>
<reference evidence="2 3" key="1">
    <citation type="submission" date="2011-09" db="EMBL/GenBank/DDBJ databases">
        <authorList>
            <person name="Carlier A."/>
        </authorList>
    </citation>
    <scope>NUCLEOTIDE SEQUENCE [LARGE SCALE GENOMIC DNA]</scope>
    <source>
        <strain evidence="2 3">UZHbot1</strain>
    </source>
</reference>
<evidence type="ECO:0000313" key="3">
    <source>
        <dbReference type="Proteomes" id="UP000003511"/>
    </source>
</evidence>
<feature type="transmembrane region" description="Helical" evidence="1">
    <location>
        <begin position="48"/>
        <end position="67"/>
    </location>
</feature>
<gene>
    <name evidence="2" type="ORF">BKIR_c50_4593</name>
</gene>
<proteinExistence type="predicted"/>
<keyword evidence="1" id="KW-1133">Transmembrane helix</keyword>
<evidence type="ECO:0000313" key="2">
    <source>
        <dbReference type="EMBL" id="CCD39516.1"/>
    </source>
</evidence>
<name>U3UB10_9BURK</name>
<sequence>MIYGFLAFLLLRRVGLLAGVFIATATSAIITAVALGGLYFGRFTTSDALGSAALAAAWVFLIALTALWRNSSKPTPRPWMPVAVLAVICASGAVQLSDDTEAHSVVPATVVITPVQWTDSVWRAVFLLSIEHGGRPARADHRAVGGDAGADPRAPARARLDRCVACDAEARDVGGICRMRPHWRCPRCRA</sequence>
<reference evidence="2 3" key="2">
    <citation type="submission" date="2011-10" db="EMBL/GenBank/DDBJ databases">
        <title>Draft genome sequence of Candidatus Burkholderia kirkii.</title>
        <authorList>
            <person name="Carlier A.L."/>
            <person name="Eberl L."/>
        </authorList>
    </citation>
    <scope>NUCLEOTIDE SEQUENCE [LARGE SCALE GENOMIC DNA]</scope>
    <source>
        <strain evidence="2 3">UZHbot1</strain>
    </source>
</reference>